<dbReference type="OrthoDB" id="24948at2759"/>
<dbReference type="PANTHER" id="PTHR12936">
    <property type="entry name" value="ANAPHASE-PROMOTING COMPLEX 10"/>
    <property type="match status" value="1"/>
</dbReference>
<dbReference type="GeneID" id="100772439"/>
<dbReference type="RefSeq" id="XP_003500812.2">
    <property type="nucleotide sequence ID" value="XM_003500764.4"/>
</dbReference>
<reference evidence="12" key="1">
    <citation type="journal article" date="2018" name="Biotechnol. Bioeng.">
        <title>A reference genome of the Chinese hamster based on a hybrid assembly strategy.</title>
        <authorList>
            <person name="Rupp O."/>
            <person name="MacDonald M.L."/>
            <person name="Li S."/>
            <person name="Dhiman H."/>
            <person name="Polson S."/>
            <person name="Griep S."/>
            <person name="Heffner K."/>
            <person name="Hernandez I."/>
            <person name="Brinkrolf K."/>
            <person name="Jadhav V."/>
            <person name="Samoudi M."/>
            <person name="Hao H."/>
            <person name="Kingham B."/>
            <person name="Goesmann A."/>
            <person name="Betenbaugh M.J."/>
            <person name="Lewis N.E."/>
            <person name="Borth N."/>
            <person name="Lee K.H."/>
        </authorList>
    </citation>
    <scope>NUCLEOTIDE SEQUENCE [LARGE SCALE GENOMIC DNA]</scope>
    <source>
        <strain evidence="12">17A/GY</strain>
    </source>
</reference>
<dbReference type="Pfam" id="PF03256">
    <property type="entry name" value="ANAPC10"/>
    <property type="match status" value="1"/>
</dbReference>
<evidence type="ECO:0000256" key="9">
    <source>
        <dbReference type="ARBA" id="ARBA00078348"/>
    </source>
</evidence>
<keyword evidence="10" id="KW-0732">Signal</keyword>
<dbReference type="Proteomes" id="UP001108280">
    <property type="component" value="Chromosome 3"/>
</dbReference>
<dbReference type="PANTHER" id="PTHR12936:SF0">
    <property type="entry name" value="ANAPHASE-PROMOTING COMPLEX SUBUNIT 10"/>
    <property type="match status" value="1"/>
</dbReference>
<dbReference type="PROSITE" id="PS51284">
    <property type="entry name" value="DOC"/>
    <property type="match status" value="1"/>
</dbReference>
<evidence type="ECO:0000256" key="2">
    <source>
        <dbReference type="ARBA" id="ARBA00013927"/>
    </source>
</evidence>
<dbReference type="RefSeq" id="XP_027260686.1">
    <property type="nucleotide sequence ID" value="XM_027404885.2"/>
</dbReference>
<accession>A0A9J7FMI8</accession>
<dbReference type="GO" id="GO:0051301">
    <property type="term" value="P:cell division"/>
    <property type="evidence" value="ECO:0007669"/>
    <property type="project" value="UniProtKB-KW"/>
</dbReference>
<reference evidence="13" key="3">
    <citation type="submission" date="2025-08" db="UniProtKB">
        <authorList>
            <consortium name="RefSeq"/>
        </authorList>
    </citation>
    <scope>IDENTIFICATION</scope>
    <source>
        <strain evidence="13">17A/GY</strain>
        <tissue evidence="13">Liver</tissue>
    </source>
</reference>
<dbReference type="GO" id="GO:0031145">
    <property type="term" value="P:anaphase-promoting complex-dependent catabolic process"/>
    <property type="evidence" value="ECO:0007669"/>
    <property type="project" value="InterPro"/>
</dbReference>
<evidence type="ECO:0000256" key="5">
    <source>
        <dbReference type="ARBA" id="ARBA00022786"/>
    </source>
</evidence>
<dbReference type="FunFam" id="2.60.120.260:FF:000019">
    <property type="entry name" value="Anaphase-promoting complex subunit 10"/>
    <property type="match status" value="1"/>
</dbReference>
<evidence type="ECO:0000256" key="3">
    <source>
        <dbReference type="ARBA" id="ARBA00022618"/>
    </source>
</evidence>
<protein>
    <recommendedName>
        <fullName evidence="2">Anaphase-promoting complex subunit 10</fullName>
    </recommendedName>
    <alternativeName>
        <fullName evidence="9">Cyclosome subunit 10</fullName>
    </alternativeName>
</protein>
<keyword evidence="5" id="KW-0833">Ubl conjugation pathway</keyword>
<dbReference type="CTD" id="10393"/>
<comment type="similarity">
    <text evidence="1">Belongs to the APC10 family.</text>
</comment>
<evidence type="ECO:0000313" key="13">
    <source>
        <dbReference type="RefSeq" id="XP_027260686.1"/>
    </source>
</evidence>
<name>A0A9J7FMI8_CRIGR</name>
<evidence type="ECO:0000256" key="4">
    <source>
        <dbReference type="ARBA" id="ARBA00022776"/>
    </source>
</evidence>
<dbReference type="GO" id="GO:0070979">
    <property type="term" value="P:protein K11-linked ubiquitination"/>
    <property type="evidence" value="ECO:0007669"/>
    <property type="project" value="TreeGrafter"/>
</dbReference>
<organism evidence="12 13">
    <name type="scientific">Cricetulus griseus</name>
    <name type="common">Chinese hamster</name>
    <name type="synonym">Cricetulus barabensis griseus</name>
    <dbReference type="NCBI Taxonomy" id="10029"/>
    <lineage>
        <taxon>Eukaryota</taxon>
        <taxon>Metazoa</taxon>
        <taxon>Chordata</taxon>
        <taxon>Craniata</taxon>
        <taxon>Vertebrata</taxon>
        <taxon>Euteleostomi</taxon>
        <taxon>Mammalia</taxon>
        <taxon>Eutheria</taxon>
        <taxon>Euarchontoglires</taxon>
        <taxon>Glires</taxon>
        <taxon>Rodentia</taxon>
        <taxon>Myomorpha</taxon>
        <taxon>Muroidea</taxon>
        <taxon>Cricetidae</taxon>
        <taxon>Cricetinae</taxon>
        <taxon>Cricetulus</taxon>
    </lineage>
</organism>
<evidence type="ECO:0000256" key="6">
    <source>
        <dbReference type="ARBA" id="ARBA00023306"/>
    </source>
</evidence>
<dbReference type="CDD" id="cd08366">
    <property type="entry name" value="APC10"/>
    <property type="match status" value="1"/>
</dbReference>
<evidence type="ECO:0000313" key="12">
    <source>
        <dbReference type="Proteomes" id="UP001108280"/>
    </source>
</evidence>
<evidence type="ECO:0000256" key="10">
    <source>
        <dbReference type="SAM" id="SignalP"/>
    </source>
</evidence>
<feature type="domain" description="DOC" evidence="11">
    <location>
        <begin position="53"/>
        <end position="237"/>
    </location>
</feature>
<dbReference type="InterPro" id="IPR004939">
    <property type="entry name" value="APC_su10/DOC_dom"/>
</dbReference>
<dbReference type="SUPFAM" id="SSF49785">
    <property type="entry name" value="Galactose-binding domain-like"/>
    <property type="match status" value="1"/>
</dbReference>
<evidence type="ECO:0000256" key="7">
    <source>
        <dbReference type="ARBA" id="ARBA00045696"/>
    </source>
</evidence>
<comment type="function">
    <text evidence="7">Component of the anaphase promoting complex/cyclosome (APC/C), a cell cycle-regulated E3 ubiquitin ligase that controls progression through mitosis and the G1 phase of the cell cycle. The APC/C complex acts by mediating ubiquitination and subsequent degradation of target proteins: it mainly mediates the formation of 'Lys-11'-linked polyubiquitin chains and, to a lower extent, the formation of 'Lys-48'- and 'Lys-63'-linked polyubiquitin chains. The APC/C complex catalyzes assembly of branched 'Lys-11'-/'Lys-48'-linked branched ubiquitin chains on target proteins.</text>
</comment>
<feature type="signal peptide" evidence="10">
    <location>
        <begin position="1"/>
        <end position="19"/>
    </location>
</feature>
<dbReference type="GO" id="GO:0005680">
    <property type="term" value="C:anaphase-promoting complex"/>
    <property type="evidence" value="ECO:0007669"/>
    <property type="project" value="InterPro"/>
</dbReference>
<evidence type="ECO:0000256" key="8">
    <source>
        <dbReference type="ARBA" id="ARBA00063902"/>
    </source>
</evidence>
<dbReference type="InterPro" id="IPR016901">
    <property type="entry name" value="APC10/Doc1"/>
</dbReference>
<keyword evidence="4" id="KW-0498">Mitosis</keyword>
<dbReference type="KEGG" id="cge:100772439"/>
<feature type="chain" id="PRO_5039898154" description="Anaphase-promoting complex subunit 10" evidence="10">
    <location>
        <begin position="20"/>
        <end position="237"/>
    </location>
</feature>
<comment type="subunit">
    <text evidence="8">The mammalian APC/C is composed at least of 14 distinct subunits ANAPC1, ANAPC2, CDC27/APC3, ANAPC4, ANAPC5, CDC16/APC6, ANAPC7, CDC23/APC8, ANAPC10, ANAPC11, CDC26/APC12, ANAPC13, ANAPC15 and ANAPC16 that assemble into a complex of at least 19 chains with a combined molecular mass of around 1.2 MDa; APC/C interacts with FZR1 and FBXO5. The C-terminus of APC10 binds to CDC27/APC3. Interacts with PIWIL1; interaction only takes place when PIWIL1 binds piRNA. Interacts with FBXO43; the interaction is direct.</text>
</comment>
<dbReference type="SMART" id="SM01337">
    <property type="entry name" value="APC10"/>
    <property type="match status" value="1"/>
</dbReference>
<evidence type="ECO:0000256" key="1">
    <source>
        <dbReference type="ARBA" id="ARBA00006762"/>
    </source>
</evidence>
<dbReference type="AlphaFoldDB" id="A0A9J7FMI8"/>
<keyword evidence="12" id="KW-1185">Reference proteome</keyword>
<evidence type="ECO:0000259" key="11">
    <source>
        <dbReference type="PROSITE" id="PS51284"/>
    </source>
</evidence>
<proteinExistence type="inferred from homology"/>
<gene>
    <name evidence="13" type="primary">Anapc10</name>
</gene>
<keyword evidence="3" id="KW-0132">Cell division</keyword>
<sequence length="237" mass="26957">MPRLCSSPSLLFIPLVVRFSPFQVSRWAFSPPPPTSGCSGFNGIDNVSNKLRMTTPNKTPPGADPKQLERTATVREIGSQAVWSLSSCKPGFGVDQLRDDNLETYWQSDGSQPHLVNIQFRRKTTVKTLCIYADYKSDESYTPSKISVRVGNNFHNLQEIRQLELVEPSGWIHVPLTDNHKKPTRTFMIQIAVLANHQNGRDTHMRQIKIYTPVEESSIGKFPRCTTIDFMMYRSIR</sequence>
<dbReference type="InterPro" id="IPR008979">
    <property type="entry name" value="Galactose-bd-like_sf"/>
</dbReference>
<dbReference type="Gene3D" id="2.60.120.260">
    <property type="entry name" value="Galactose-binding domain-like"/>
    <property type="match status" value="1"/>
</dbReference>
<keyword evidence="6" id="KW-0131">Cell cycle</keyword>
<reference evidence="12" key="2">
    <citation type="journal article" date="2020" name="Biotechnol. Bioeng.">
        <title>Chromosome-scale scaffolds for the Chinese hamster reference genome assembly to facilitate the study of the CHO epigenome.</title>
        <authorList>
            <person name="Hilliard W."/>
            <person name="MacDonald M."/>
            <person name="Lee K.H."/>
        </authorList>
    </citation>
    <scope>NUCLEOTIDE SEQUENCE [LARGE SCALE GENOMIC DNA]</scope>
    <source>
        <strain evidence="12">17A/GY</strain>
    </source>
</reference>